<sequence>FWWQIEYPLCILEVKSKKFSAVLKKNWEKSQKSDGKWEFLRKTCNFR</sequence>
<proteinExistence type="predicted"/>
<comment type="caution">
    <text evidence="1">The sequence shown here is derived from an EMBL/GenBank/DDBJ whole genome shotgun (WGS) entry which is preliminary data.</text>
</comment>
<keyword evidence="2" id="KW-1185">Reference proteome</keyword>
<evidence type="ECO:0000313" key="1">
    <source>
        <dbReference type="EMBL" id="KAF0757185.1"/>
    </source>
</evidence>
<feature type="non-terminal residue" evidence="1">
    <location>
        <position position="1"/>
    </location>
</feature>
<name>A0A6G0YJY5_APHCR</name>
<reference evidence="1 2" key="1">
    <citation type="submission" date="2019-08" db="EMBL/GenBank/DDBJ databases">
        <title>Whole genome of Aphis craccivora.</title>
        <authorList>
            <person name="Voronova N.V."/>
            <person name="Shulinski R.S."/>
            <person name="Bandarenka Y.V."/>
            <person name="Zhorov D.G."/>
            <person name="Warner D."/>
        </authorList>
    </citation>
    <scope>NUCLEOTIDE SEQUENCE [LARGE SCALE GENOMIC DNA]</scope>
    <source>
        <strain evidence="1">180601</strain>
        <tissue evidence="1">Whole Body</tissue>
    </source>
</reference>
<evidence type="ECO:0000313" key="2">
    <source>
        <dbReference type="Proteomes" id="UP000478052"/>
    </source>
</evidence>
<dbReference type="AlphaFoldDB" id="A0A6G0YJY5"/>
<gene>
    <name evidence="1" type="ORF">FWK35_00026547</name>
</gene>
<dbReference type="Proteomes" id="UP000478052">
    <property type="component" value="Unassembled WGS sequence"/>
</dbReference>
<protein>
    <submittedName>
        <fullName evidence="1">Uncharacterized protein</fullName>
    </submittedName>
</protein>
<organism evidence="1 2">
    <name type="scientific">Aphis craccivora</name>
    <name type="common">Cowpea aphid</name>
    <dbReference type="NCBI Taxonomy" id="307492"/>
    <lineage>
        <taxon>Eukaryota</taxon>
        <taxon>Metazoa</taxon>
        <taxon>Ecdysozoa</taxon>
        <taxon>Arthropoda</taxon>
        <taxon>Hexapoda</taxon>
        <taxon>Insecta</taxon>
        <taxon>Pterygota</taxon>
        <taxon>Neoptera</taxon>
        <taxon>Paraneoptera</taxon>
        <taxon>Hemiptera</taxon>
        <taxon>Sternorrhyncha</taxon>
        <taxon>Aphidomorpha</taxon>
        <taxon>Aphidoidea</taxon>
        <taxon>Aphididae</taxon>
        <taxon>Aphidini</taxon>
        <taxon>Aphis</taxon>
        <taxon>Aphis</taxon>
    </lineage>
</organism>
<dbReference type="EMBL" id="VUJU01003653">
    <property type="protein sequence ID" value="KAF0757185.1"/>
    <property type="molecule type" value="Genomic_DNA"/>
</dbReference>
<accession>A0A6G0YJY5</accession>